<dbReference type="EMBL" id="VDCV01000015">
    <property type="protein sequence ID" value="KAB5525471.1"/>
    <property type="molecule type" value="Genomic_DNA"/>
</dbReference>
<dbReference type="Proteomes" id="UP000326939">
    <property type="component" value="Chromosome 15"/>
</dbReference>
<dbReference type="GO" id="GO:0005634">
    <property type="term" value="C:nucleus"/>
    <property type="evidence" value="ECO:0007669"/>
    <property type="project" value="UniProtKB-SubCell"/>
</dbReference>
<accession>A0A5N5K1K1</accession>
<evidence type="ECO:0000256" key="5">
    <source>
        <dbReference type="ARBA" id="ARBA00023163"/>
    </source>
</evidence>
<comment type="caution">
    <text evidence="10">The sequence shown here is derived from an EMBL/GenBank/DDBJ whole genome shotgun (WGS) entry which is preliminary data.</text>
</comment>
<name>A0A5N5K1K1_9ROSI</name>
<keyword evidence="4" id="KW-0238">DNA-binding</keyword>
<evidence type="ECO:0000313" key="10">
    <source>
        <dbReference type="EMBL" id="KAB5525471.1"/>
    </source>
</evidence>
<keyword evidence="7" id="KW-0812">Transmembrane</keyword>
<evidence type="ECO:0000256" key="7">
    <source>
        <dbReference type="SAM" id="Phobius"/>
    </source>
</evidence>
<evidence type="ECO:0000256" key="4">
    <source>
        <dbReference type="ARBA" id="ARBA00023125"/>
    </source>
</evidence>
<dbReference type="InterPro" id="IPR017930">
    <property type="entry name" value="Myb_dom"/>
</dbReference>
<keyword evidence="6" id="KW-0539">Nucleus</keyword>
<feature type="domain" description="HTH myb-type" evidence="9">
    <location>
        <begin position="161"/>
        <end position="205"/>
    </location>
</feature>
<evidence type="ECO:0000259" key="8">
    <source>
        <dbReference type="PROSITE" id="PS50090"/>
    </source>
</evidence>
<keyword evidence="11" id="KW-1185">Reference proteome</keyword>
<dbReference type="AlphaFoldDB" id="A0A5N5K1K1"/>
<keyword evidence="3" id="KW-0805">Transcription regulation</keyword>
<evidence type="ECO:0000313" key="11">
    <source>
        <dbReference type="Proteomes" id="UP000326939"/>
    </source>
</evidence>
<feature type="domain" description="Myb-like" evidence="8">
    <location>
        <begin position="161"/>
        <end position="204"/>
    </location>
</feature>
<dbReference type="Gene3D" id="1.10.10.60">
    <property type="entry name" value="Homeodomain-like"/>
    <property type="match status" value="1"/>
</dbReference>
<dbReference type="SUPFAM" id="SSF46689">
    <property type="entry name" value="Homeodomain-like"/>
    <property type="match status" value="1"/>
</dbReference>
<dbReference type="InterPro" id="IPR051953">
    <property type="entry name" value="Plant_SW-associated_TFs"/>
</dbReference>
<comment type="subcellular location">
    <subcellularLocation>
        <location evidence="1">Nucleus</location>
    </subcellularLocation>
</comment>
<dbReference type="CDD" id="cd00167">
    <property type="entry name" value="SANT"/>
    <property type="match status" value="1"/>
</dbReference>
<gene>
    <name evidence="10" type="ORF">DKX38_023220</name>
</gene>
<dbReference type="PROSITE" id="PS51294">
    <property type="entry name" value="HTH_MYB"/>
    <property type="match status" value="1"/>
</dbReference>
<sequence>MIETFKLLSSSLKPPKGTSTSEGLGIADGEMEIIASDLSLLSRVQEAADRMSFTESSYRMGPIRRRHAAVSVYLDPLLLFSLSDSDSDSDTSSTPWDAKPMTILLVKLWSIGKLKGLRQQLAVKLLGYMDGPRPNHKNGTVCFQASFDVGKAVGVWTNYLRPDNKRGRFSPAEEATIIHLHGMLGNRWAHIASQLPGRTDSEIKKLLELPPEEASAHIHWSEWESARVEAEARLSMQSLLVRHTSTVKGHPGIFIQLWNSEVGNKTSASIDTTQEQEDNCKPSADVMSVSDFHRFQRICRFFRYSTETVVGFPRRQWYGIHKRKLPWFWAGLFFLSLLIMWYFDNHADEAANKTCCVVFLCQDEL</sequence>
<proteinExistence type="predicted"/>
<evidence type="ECO:0000256" key="1">
    <source>
        <dbReference type="ARBA" id="ARBA00004123"/>
    </source>
</evidence>
<organism evidence="10 11">
    <name type="scientific">Salix brachista</name>
    <dbReference type="NCBI Taxonomy" id="2182728"/>
    <lineage>
        <taxon>Eukaryota</taxon>
        <taxon>Viridiplantae</taxon>
        <taxon>Streptophyta</taxon>
        <taxon>Embryophyta</taxon>
        <taxon>Tracheophyta</taxon>
        <taxon>Spermatophyta</taxon>
        <taxon>Magnoliopsida</taxon>
        <taxon>eudicotyledons</taxon>
        <taxon>Gunneridae</taxon>
        <taxon>Pentapetalae</taxon>
        <taxon>rosids</taxon>
        <taxon>fabids</taxon>
        <taxon>Malpighiales</taxon>
        <taxon>Salicaceae</taxon>
        <taxon>Saliceae</taxon>
        <taxon>Salix</taxon>
    </lineage>
</organism>
<dbReference type="PANTHER" id="PTHR47997">
    <property type="entry name" value="MYB DOMAIN PROTEIN 55"/>
    <property type="match status" value="1"/>
</dbReference>
<evidence type="ECO:0000259" key="9">
    <source>
        <dbReference type="PROSITE" id="PS51294"/>
    </source>
</evidence>
<dbReference type="GO" id="GO:0003677">
    <property type="term" value="F:DNA binding"/>
    <property type="evidence" value="ECO:0007669"/>
    <property type="project" value="UniProtKB-KW"/>
</dbReference>
<dbReference type="PROSITE" id="PS50090">
    <property type="entry name" value="MYB_LIKE"/>
    <property type="match status" value="1"/>
</dbReference>
<dbReference type="InterPro" id="IPR001005">
    <property type="entry name" value="SANT/Myb"/>
</dbReference>
<reference evidence="11" key="1">
    <citation type="journal article" date="2019" name="Gigascience">
        <title>De novo genome assembly of the endangered Acer yangbiense, a plant species with extremely small populations endemic to Yunnan Province, China.</title>
        <authorList>
            <person name="Yang J."/>
            <person name="Wariss H.M."/>
            <person name="Tao L."/>
            <person name="Zhang R."/>
            <person name="Yun Q."/>
            <person name="Hollingsworth P."/>
            <person name="Dao Z."/>
            <person name="Luo G."/>
            <person name="Guo H."/>
            <person name="Ma Y."/>
            <person name="Sun W."/>
        </authorList>
    </citation>
    <scope>NUCLEOTIDE SEQUENCE [LARGE SCALE GENOMIC DNA]</scope>
    <source>
        <strain evidence="11">cv. br00</strain>
    </source>
</reference>
<protein>
    <submittedName>
        <fullName evidence="10">Uncharacterized protein</fullName>
    </submittedName>
</protein>
<keyword evidence="7" id="KW-1133">Transmembrane helix</keyword>
<dbReference type="PANTHER" id="PTHR47997:SF75">
    <property type="entry name" value="MYB DOMAIN PROTEIN 55"/>
    <property type="match status" value="1"/>
</dbReference>
<dbReference type="Pfam" id="PF00249">
    <property type="entry name" value="Myb_DNA-binding"/>
    <property type="match status" value="1"/>
</dbReference>
<evidence type="ECO:0000256" key="6">
    <source>
        <dbReference type="ARBA" id="ARBA00023242"/>
    </source>
</evidence>
<keyword evidence="2" id="KW-0677">Repeat</keyword>
<dbReference type="InterPro" id="IPR009057">
    <property type="entry name" value="Homeodomain-like_sf"/>
</dbReference>
<keyword evidence="5" id="KW-0804">Transcription</keyword>
<keyword evidence="7" id="KW-0472">Membrane</keyword>
<feature type="transmembrane region" description="Helical" evidence="7">
    <location>
        <begin position="325"/>
        <end position="343"/>
    </location>
</feature>
<dbReference type="SMART" id="SM00717">
    <property type="entry name" value="SANT"/>
    <property type="match status" value="1"/>
</dbReference>
<evidence type="ECO:0000256" key="3">
    <source>
        <dbReference type="ARBA" id="ARBA00023015"/>
    </source>
</evidence>
<evidence type="ECO:0000256" key="2">
    <source>
        <dbReference type="ARBA" id="ARBA00022737"/>
    </source>
</evidence>